<sequence length="177" mass="19495">MTNRAKEYQYVCLYPGEIYIAETPAIIWTVLGSCLAIVFHHHASGCGAICHAQLSELGLGTSQCSEACPNPCFATVSGENPFKFVSCSIRYVVEYFAKKGIYPSDLDVKLFGGANILVASPLKTVGEMNIEVAERLLDDYQLRVVSKHIGGNNGRTLYFYSDTGEVFLKRHSTKSVR</sequence>
<dbReference type="EC" id="3.5.1.44" evidence="3"/>
<dbReference type="Gene3D" id="3.30.1330.200">
    <property type="match status" value="1"/>
</dbReference>
<evidence type="ECO:0000256" key="1">
    <source>
        <dbReference type="ARBA" id="ARBA00022500"/>
    </source>
</evidence>
<keyword evidence="5" id="KW-1185">Reference proteome</keyword>
<keyword evidence="4" id="KW-0675">Receptor</keyword>
<comment type="function">
    <text evidence="3">Probably deamidates glutamine residues to glutamate on methyl-accepting chemotaxis receptors (MCPs), playing an important role in chemotaxis.</text>
</comment>
<keyword evidence="1 3" id="KW-0145">Chemotaxis</keyword>
<dbReference type="InterPro" id="IPR038592">
    <property type="entry name" value="CheD-like_sf"/>
</dbReference>
<dbReference type="AlphaFoldDB" id="A0A0S6VVM2"/>
<dbReference type="PANTHER" id="PTHR35147:SF1">
    <property type="entry name" value="CHEMORECEPTOR GLUTAMINE DEAMIDASE CHED-RELATED"/>
    <property type="match status" value="1"/>
</dbReference>
<organism evidence="4">
    <name type="scientific">Candidatus Moduliflexus flocculans</name>
    <dbReference type="NCBI Taxonomy" id="1499966"/>
    <lineage>
        <taxon>Bacteria</taxon>
        <taxon>Candidatus Moduliflexota</taxon>
        <taxon>Candidatus Moduliflexia</taxon>
        <taxon>Candidatus Moduliflexales</taxon>
        <taxon>Candidatus Moduliflexaceae</taxon>
    </lineage>
</organism>
<dbReference type="GO" id="GO:0006935">
    <property type="term" value="P:chemotaxis"/>
    <property type="evidence" value="ECO:0007669"/>
    <property type="project" value="UniProtKB-UniRule"/>
</dbReference>
<dbReference type="HOGENOM" id="CLU_087854_1_0_0"/>
<proteinExistence type="inferred from homology"/>
<evidence type="ECO:0000313" key="5">
    <source>
        <dbReference type="Proteomes" id="UP000030700"/>
    </source>
</evidence>
<dbReference type="PROSITE" id="PS51257">
    <property type="entry name" value="PROKAR_LIPOPROTEIN"/>
    <property type="match status" value="1"/>
</dbReference>
<dbReference type="InterPro" id="IPR005659">
    <property type="entry name" value="Chemorcpt_Glu_NH3ase_CheD"/>
</dbReference>
<accession>A0A0S6VVM2</accession>
<evidence type="ECO:0000256" key="2">
    <source>
        <dbReference type="ARBA" id="ARBA00022801"/>
    </source>
</evidence>
<comment type="similarity">
    <text evidence="3">Belongs to the CheD family.</text>
</comment>
<dbReference type="CDD" id="cd16352">
    <property type="entry name" value="CheD"/>
    <property type="match status" value="1"/>
</dbReference>
<evidence type="ECO:0000313" key="4">
    <source>
        <dbReference type="EMBL" id="GAK49377.1"/>
    </source>
</evidence>
<dbReference type="Pfam" id="PF03975">
    <property type="entry name" value="CheD"/>
    <property type="match status" value="1"/>
</dbReference>
<reference evidence="4" key="1">
    <citation type="journal article" date="2015" name="PeerJ">
        <title>First genomic representation of candidate bacterial phylum KSB3 points to enhanced environmental sensing as a trigger of wastewater bulking.</title>
        <authorList>
            <person name="Sekiguchi Y."/>
            <person name="Ohashi A."/>
            <person name="Parks D.H."/>
            <person name="Yamauchi T."/>
            <person name="Tyson G.W."/>
            <person name="Hugenholtz P."/>
        </authorList>
    </citation>
    <scope>NUCLEOTIDE SEQUENCE [LARGE SCALE GENOMIC DNA]</scope>
</reference>
<dbReference type="Proteomes" id="UP000030700">
    <property type="component" value="Unassembled WGS sequence"/>
</dbReference>
<dbReference type="SUPFAM" id="SSF64438">
    <property type="entry name" value="CNF1/YfiH-like putative cysteine hydrolases"/>
    <property type="match status" value="1"/>
</dbReference>
<dbReference type="HAMAP" id="MF_01440">
    <property type="entry name" value="CheD"/>
    <property type="match status" value="1"/>
</dbReference>
<protein>
    <recommendedName>
        <fullName evidence="3">Probable chemoreceptor glutamine deamidase CheD</fullName>
        <ecNumber evidence="3">3.5.1.44</ecNumber>
    </recommendedName>
</protein>
<comment type="catalytic activity">
    <reaction evidence="3">
        <text>L-glutaminyl-[protein] + H2O = L-glutamyl-[protein] + NH4(+)</text>
        <dbReference type="Rhea" id="RHEA:16441"/>
        <dbReference type="Rhea" id="RHEA-COMP:10207"/>
        <dbReference type="Rhea" id="RHEA-COMP:10208"/>
        <dbReference type="ChEBI" id="CHEBI:15377"/>
        <dbReference type="ChEBI" id="CHEBI:28938"/>
        <dbReference type="ChEBI" id="CHEBI:29973"/>
        <dbReference type="ChEBI" id="CHEBI:30011"/>
        <dbReference type="EC" id="3.5.1.44"/>
    </reaction>
</comment>
<name>A0A0S6VVM2_9BACT</name>
<gene>
    <name evidence="3" type="primary">cheD</name>
    <name evidence="4" type="ORF">U14_00599</name>
</gene>
<dbReference type="EMBL" id="DF820455">
    <property type="protein sequence ID" value="GAK49377.1"/>
    <property type="molecule type" value="Genomic_DNA"/>
</dbReference>
<dbReference type="PANTHER" id="PTHR35147">
    <property type="entry name" value="CHEMORECEPTOR GLUTAMINE DEAMIDASE CHED-RELATED"/>
    <property type="match status" value="1"/>
</dbReference>
<keyword evidence="2 3" id="KW-0378">Hydrolase</keyword>
<evidence type="ECO:0000256" key="3">
    <source>
        <dbReference type="HAMAP-Rule" id="MF_01440"/>
    </source>
</evidence>
<dbReference type="InterPro" id="IPR011324">
    <property type="entry name" value="Cytotoxic_necrot_fac-like_cat"/>
</dbReference>
<dbReference type="STRING" id="1499966.U14_00599"/>
<dbReference type="GO" id="GO:0050568">
    <property type="term" value="F:protein-glutamine glutaminase activity"/>
    <property type="evidence" value="ECO:0007669"/>
    <property type="project" value="UniProtKB-UniRule"/>
</dbReference>